<evidence type="ECO:0000256" key="1">
    <source>
        <dbReference type="SAM" id="MobiDB-lite"/>
    </source>
</evidence>
<evidence type="ECO:0000313" key="4">
    <source>
        <dbReference type="Proteomes" id="UP001295423"/>
    </source>
</evidence>
<reference evidence="3" key="1">
    <citation type="submission" date="2023-08" db="EMBL/GenBank/DDBJ databases">
        <authorList>
            <person name="Audoor S."/>
            <person name="Bilcke G."/>
        </authorList>
    </citation>
    <scope>NUCLEOTIDE SEQUENCE</scope>
</reference>
<dbReference type="GO" id="GO:1902936">
    <property type="term" value="F:phosphatidylinositol bisphosphate binding"/>
    <property type="evidence" value="ECO:0007669"/>
    <property type="project" value="TreeGrafter"/>
</dbReference>
<keyword evidence="4" id="KW-1185">Reference proteome</keyword>
<gene>
    <name evidence="3" type="ORF">CYCCA115_LOCUS7745</name>
</gene>
<evidence type="ECO:0000313" key="3">
    <source>
        <dbReference type="EMBL" id="CAJ1942034.1"/>
    </source>
</evidence>
<feature type="compositionally biased region" description="Polar residues" evidence="1">
    <location>
        <begin position="456"/>
        <end position="468"/>
    </location>
</feature>
<comment type="caution">
    <text evidence="3">The sequence shown here is derived from an EMBL/GenBank/DDBJ whole genome shotgun (WGS) entry which is preliminary data.</text>
</comment>
<evidence type="ECO:0000259" key="2">
    <source>
        <dbReference type="Pfam" id="PF20710"/>
    </source>
</evidence>
<dbReference type="PANTHER" id="PTHR10174">
    <property type="entry name" value="ALPHA-TOCOPHEROL TRANSFER PROTEIN-RELATED"/>
    <property type="match status" value="1"/>
</dbReference>
<organism evidence="3 4">
    <name type="scientific">Cylindrotheca closterium</name>
    <dbReference type="NCBI Taxonomy" id="2856"/>
    <lineage>
        <taxon>Eukaryota</taxon>
        <taxon>Sar</taxon>
        <taxon>Stramenopiles</taxon>
        <taxon>Ochrophyta</taxon>
        <taxon>Bacillariophyta</taxon>
        <taxon>Bacillariophyceae</taxon>
        <taxon>Bacillariophycidae</taxon>
        <taxon>Bacillariales</taxon>
        <taxon>Bacillariaceae</taxon>
        <taxon>Cylindrotheca</taxon>
    </lineage>
</organism>
<dbReference type="EMBL" id="CAKOGP040001112">
    <property type="protein sequence ID" value="CAJ1942034.1"/>
    <property type="molecule type" value="Genomic_DNA"/>
</dbReference>
<feature type="region of interest" description="Disordered" evidence="1">
    <location>
        <begin position="450"/>
        <end position="493"/>
    </location>
</feature>
<dbReference type="GO" id="GO:0016020">
    <property type="term" value="C:membrane"/>
    <property type="evidence" value="ECO:0007669"/>
    <property type="project" value="TreeGrafter"/>
</dbReference>
<name>A0AAD2CUI9_9STRA</name>
<proteinExistence type="predicted"/>
<dbReference type="Gene3D" id="3.40.525.10">
    <property type="entry name" value="CRAL-TRIO lipid binding domain"/>
    <property type="match status" value="1"/>
</dbReference>
<dbReference type="AlphaFoldDB" id="A0AAD2CUI9"/>
<protein>
    <recommendedName>
        <fullName evidence="2">DUF6824 domain-containing protein</fullName>
    </recommendedName>
</protein>
<dbReference type="InterPro" id="IPR049227">
    <property type="entry name" value="DUF6824"/>
</dbReference>
<dbReference type="PANTHER" id="PTHR10174:SF208">
    <property type="entry name" value="CRAL-TRIO DOMAIN-CONTAINING PROTEIN DDB_G0278031"/>
    <property type="match status" value="1"/>
</dbReference>
<dbReference type="InterPro" id="IPR036865">
    <property type="entry name" value="CRAL-TRIO_dom_sf"/>
</dbReference>
<dbReference type="Proteomes" id="UP001295423">
    <property type="component" value="Unassembled WGS sequence"/>
</dbReference>
<feature type="domain" description="DUF6824" evidence="2">
    <location>
        <begin position="359"/>
        <end position="441"/>
    </location>
</feature>
<accession>A0AAD2CUI9</accession>
<sequence>MQRNKDEAPSAISQASARFHDGHVVASSSPGLLDADIKAEQAIAQALGKLSLKERERAYEDVHGISQPIDETPKTIADLMQKLMFELASIKSKPAFDIAKQLSEDFVTNHAFQLSFLRAECYDATKAAARMVKYFETKKELFGAEMLTKTITFEDLDSDTQKVVARGSISLLPSRDTLGRYVYVSSPGHHLSGLTTLATLPKAVWYIVSTVAEDEESQLKGFVAITYAVGSQLQDKGGERNKAMWFACMNAGTCIPVRVSGFHHCHSSTKQFSLMLKVVTIVGDSSLCVRMRVHEGSHSECQYKLMTFGIPAKDFPVTLEGQLKSGKHKGWLDRRKQKEQFLKTNRLQDGAVDVPTKFDVLLGKGMPCQEHIGNKQLHELVALKYEEYDSAKRDRKTEIAEELVQQINQSSGRFLKRDDASGMWVEVPSREARDKVCHGFRRKREWDLKKVKSPKKSTNSTVNNMFRTDNNDENRQKRLKMSIDNSEGRSEAV</sequence>
<dbReference type="Pfam" id="PF20710">
    <property type="entry name" value="DUF6824"/>
    <property type="match status" value="1"/>
</dbReference>